<feature type="transmembrane region" description="Helical" evidence="5">
    <location>
        <begin position="342"/>
        <end position="362"/>
    </location>
</feature>
<sequence>MITMKELGVPTRQWVPDWLGLLSLFIIILPITMLNGSYTGSTLEVSNTLGTNSEDISMGYYAASTGMAIAYPIIPKVLAAVSVKFLLLTDLLLQFFLSWICARSQNADILIVCSFAIGFLKGFLMLWFIRHAKMIFSPKDVRSEFYSYFYPLVFSGGQVSMLITAQLAYHYNWKYMYYFMMLLILVSILLVIVCFRHNRPIKSVPMSELHIREMFIISIGLLMLMYVINYGKVLDWMASPKICLYIVIAPMLIALFIWIQHRSTTPYVSLAPLYQPKAIIGYFYMMLVMFFSTSTTLLTNYLSIILRVDTTHTYSLYIFLLPGYVIGAFICFWWFRWQRWRFRFLVAGGMTCFVIFFGSLYFGISPQSTYDMLYLPIFFRGLGMLALIIAFALFAVEDMDPKLLLSNAFFLIIFRSVLAPVMATSLYSNVLYRLEQKYMYSLSETITATDPLAASRYTQSLNSAIAQGHGYNEAVQIATNSLYGTLQQQSLLLALKEILGYLLVISIIIAVVSRFIPFHKTIRVTFTKMGDDMV</sequence>
<dbReference type="Pfam" id="PF07690">
    <property type="entry name" value="MFS_1"/>
    <property type="match status" value="1"/>
</dbReference>
<keyword evidence="3 5" id="KW-1133">Transmembrane helix</keyword>
<dbReference type="SUPFAM" id="SSF103473">
    <property type="entry name" value="MFS general substrate transporter"/>
    <property type="match status" value="1"/>
</dbReference>
<feature type="transmembrane region" description="Helical" evidence="5">
    <location>
        <begin position="498"/>
        <end position="516"/>
    </location>
</feature>
<keyword evidence="4 5" id="KW-0472">Membrane</keyword>
<feature type="transmembrane region" description="Helical" evidence="5">
    <location>
        <begin position="314"/>
        <end position="335"/>
    </location>
</feature>
<accession>A0A401LR01</accession>
<dbReference type="Gene3D" id="1.20.1250.20">
    <property type="entry name" value="MFS general substrate transporter like domains"/>
    <property type="match status" value="1"/>
</dbReference>
<dbReference type="AlphaFoldDB" id="A0A401LR01"/>
<dbReference type="GO" id="GO:0005886">
    <property type="term" value="C:plasma membrane"/>
    <property type="evidence" value="ECO:0007669"/>
    <property type="project" value="TreeGrafter"/>
</dbReference>
<feature type="transmembrane region" description="Helical" evidence="5">
    <location>
        <begin position="21"/>
        <end position="38"/>
    </location>
</feature>
<name>A0A401LR01_9BACE</name>
<dbReference type="EMBL" id="BHWB01000002">
    <property type="protein sequence ID" value="GCB33893.1"/>
    <property type="molecule type" value="Genomic_DNA"/>
</dbReference>
<feature type="transmembrane region" description="Helical" evidence="5">
    <location>
        <begin position="175"/>
        <end position="195"/>
    </location>
</feature>
<feature type="transmembrane region" description="Helical" evidence="5">
    <location>
        <begin position="215"/>
        <end position="232"/>
    </location>
</feature>
<evidence type="ECO:0000256" key="1">
    <source>
        <dbReference type="ARBA" id="ARBA00004141"/>
    </source>
</evidence>
<feature type="transmembrane region" description="Helical" evidence="5">
    <location>
        <begin position="149"/>
        <end position="169"/>
    </location>
</feature>
<feature type="transmembrane region" description="Helical" evidence="5">
    <location>
        <begin position="58"/>
        <end position="74"/>
    </location>
</feature>
<dbReference type="GO" id="GO:0022857">
    <property type="term" value="F:transmembrane transporter activity"/>
    <property type="evidence" value="ECO:0007669"/>
    <property type="project" value="InterPro"/>
</dbReference>
<keyword evidence="2 5" id="KW-0812">Transmembrane</keyword>
<evidence type="ECO:0000256" key="4">
    <source>
        <dbReference type="ARBA" id="ARBA00023136"/>
    </source>
</evidence>
<evidence type="ECO:0000256" key="2">
    <source>
        <dbReference type="ARBA" id="ARBA00022692"/>
    </source>
</evidence>
<comment type="subcellular location">
    <subcellularLocation>
        <location evidence="1">Membrane</location>
        <topology evidence="1">Multi-pass membrane protein</topology>
    </subcellularLocation>
</comment>
<keyword evidence="7" id="KW-1185">Reference proteome</keyword>
<feature type="transmembrane region" description="Helical" evidence="5">
    <location>
        <begin position="109"/>
        <end position="129"/>
    </location>
</feature>
<feature type="transmembrane region" description="Helical" evidence="5">
    <location>
        <begin position="238"/>
        <end position="259"/>
    </location>
</feature>
<comment type="caution">
    <text evidence="6">The sequence shown here is derived from an EMBL/GenBank/DDBJ whole genome shotgun (WGS) entry which is preliminary data.</text>
</comment>
<protein>
    <submittedName>
        <fullName evidence="6">Transporter</fullName>
    </submittedName>
</protein>
<dbReference type="InterPro" id="IPR011701">
    <property type="entry name" value="MFS"/>
</dbReference>
<feature type="transmembrane region" description="Helical" evidence="5">
    <location>
        <begin position="81"/>
        <end position="97"/>
    </location>
</feature>
<reference evidence="6 7" key="1">
    <citation type="submission" date="2018-10" db="EMBL/GenBank/DDBJ databases">
        <title>Draft Genome Sequence of Bacteroides sp. KCTC 15687.</title>
        <authorList>
            <person name="Yu S.Y."/>
            <person name="Kim J.S."/>
            <person name="Oh B.S."/>
            <person name="Park S.H."/>
            <person name="Kang S.W."/>
            <person name="Park J.E."/>
            <person name="Choi S.H."/>
            <person name="Han K.I."/>
            <person name="Lee K.C."/>
            <person name="Eom M.K."/>
            <person name="Suh M.K."/>
            <person name="Lee D.H."/>
            <person name="Yoon H."/>
            <person name="Kim B."/>
            <person name="Yang S.J."/>
            <person name="Lee J.S."/>
            <person name="Lee J.H."/>
        </authorList>
    </citation>
    <scope>NUCLEOTIDE SEQUENCE [LARGE SCALE GENOMIC DNA]</scope>
    <source>
        <strain evidence="6 7">KCTC 15687</strain>
    </source>
</reference>
<dbReference type="Proteomes" id="UP000288079">
    <property type="component" value="Unassembled WGS sequence"/>
</dbReference>
<evidence type="ECO:0000313" key="7">
    <source>
        <dbReference type="Proteomes" id="UP000288079"/>
    </source>
</evidence>
<dbReference type="RefSeq" id="WP_200832864.1">
    <property type="nucleotide sequence ID" value="NZ_BHWB01000002.1"/>
</dbReference>
<proteinExistence type="predicted"/>
<feature type="transmembrane region" description="Helical" evidence="5">
    <location>
        <begin position="408"/>
        <end position="432"/>
    </location>
</feature>
<evidence type="ECO:0000256" key="5">
    <source>
        <dbReference type="SAM" id="Phobius"/>
    </source>
</evidence>
<evidence type="ECO:0000256" key="3">
    <source>
        <dbReference type="ARBA" id="ARBA00022989"/>
    </source>
</evidence>
<evidence type="ECO:0000313" key="6">
    <source>
        <dbReference type="EMBL" id="GCB33893.1"/>
    </source>
</evidence>
<organism evidence="6 7">
    <name type="scientific">Bacteroides faecalis</name>
    <dbReference type="NCBI Taxonomy" id="2447885"/>
    <lineage>
        <taxon>Bacteria</taxon>
        <taxon>Pseudomonadati</taxon>
        <taxon>Bacteroidota</taxon>
        <taxon>Bacteroidia</taxon>
        <taxon>Bacteroidales</taxon>
        <taxon>Bacteroidaceae</taxon>
        <taxon>Bacteroides</taxon>
    </lineage>
</organism>
<dbReference type="PANTHER" id="PTHR23501">
    <property type="entry name" value="MAJOR FACILITATOR SUPERFAMILY"/>
    <property type="match status" value="1"/>
</dbReference>
<dbReference type="InterPro" id="IPR036259">
    <property type="entry name" value="MFS_trans_sf"/>
</dbReference>
<feature type="transmembrane region" description="Helical" evidence="5">
    <location>
        <begin position="279"/>
        <end position="302"/>
    </location>
</feature>
<gene>
    <name evidence="6" type="ORF">KGMB02408_08380</name>
</gene>
<dbReference type="PANTHER" id="PTHR23501:SF5">
    <property type="entry name" value="TRANSPORT PROTEIN"/>
    <property type="match status" value="1"/>
</dbReference>
<feature type="transmembrane region" description="Helical" evidence="5">
    <location>
        <begin position="374"/>
        <end position="396"/>
    </location>
</feature>